<feature type="non-terminal residue" evidence="3">
    <location>
        <position position="1"/>
    </location>
</feature>
<keyword evidence="2" id="KW-0732">Signal</keyword>
<organism evidence="3 4">
    <name type="scientific">Pristionchus fissidentatus</name>
    <dbReference type="NCBI Taxonomy" id="1538716"/>
    <lineage>
        <taxon>Eukaryota</taxon>
        <taxon>Metazoa</taxon>
        <taxon>Ecdysozoa</taxon>
        <taxon>Nematoda</taxon>
        <taxon>Chromadorea</taxon>
        <taxon>Rhabditida</taxon>
        <taxon>Rhabditina</taxon>
        <taxon>Diplogasteromorpha</taxon>
        <taxon>Diplogasteroidea</taxon>
        <taxon>Neodiplogasteridae</taxon>
        <taxon>Pristionchus</taxon>
    </lineage>
</organism>
<reference evidence="3" key="1">
    <citation type="submission" date="2023-10" db="EMBL/GenBank/DDBJ databases">
        <title>Genome assembly of Pristionchus species.</title>
        <authorList>
            <person name="Yoshida K."/>
            <person name="Sommer R.J."/>
        </authorList>
    </citation>
    <scope>NUCLEOTIDE SEQUENCE</scope>
    <source>
        <strain evidence="3">RS5133</strain>
    </source>
</reference>
<dbReference type="EMBL" id="BTSY01000001">
    <property type="protein sequence ID" value="GMT12552.1"/>
    <property type="molecule type" value="Genomic_DNA"/>
</dbReference>
<dbReference type="Proteomes" id="UP001432322">
    <property type="component" value="Unassembled WGS sequence"/>
</dbReference>
<feature type="signal peptide" evidence="2">
    <location>
        <begin position="1"/>
        <end position="19"/>
    </location>
</feature>
<dbReference type="InterPro" id="IPR035126">
    <property type="entry name" value="SCVP"/>
</dbReference>
<feature type="chain" id="PRO_5043540304" evidence="2">
    <location>
        <begin position="20"/>
        <end position="159"/>
    </location>
</feature>
<dbReference type="Pfam" id="PF17619">
    <property type="entry name" value="SCVP"/>
    <property type="match status" value="1"/>
</dbReference>
<proteinExistence type="predicted"/>
<dbReference type="AlphaFoldDB" id="A0AAV5V2I0"/>
<evidence type="ECO:0000256" key="1">
    <source>
        <dbReference type="SAM" id="MobiDB-lite"/>
    </source>
</evidence>
<evidence type="ECO:0000313" key="3">
    <source>
        <dbReference type="EMBL" id="GMT12552.1"/>
    </source>
</evidence>
<feature type="compositionally biased region" description="Basic and acidic residues" evidence="1">
    <location>
        <begin position="23"/>
        <end position="35"/>
    </location>
</feature>
<gene>
    <name evidence="3" type="ORF">PFISCL1PPCAC_3849</name>
</gene>
<protein>
    <submittedName>
        <fullName evidence="3">Uncharacterized protein</fullName>
    </submittedName>
</protein>
<sequence>LLILAVLLGLSFACAPTGGSGGGEKEEKKKEEPKKAGARSLLTNSVLCRKRSLSDDVVSIIVSSKPFSPLTHKQDMDKVEKEIHAFSSRSGLSFSSINAIDKEAENSQGKFGVRFRVVGEAEHCLRVTQFVQAAVNEIKDVTHGFVKCGTYDSIRLAKM</sequence>
<accession>A0AAV5V2I0</accession>
<evidence type="ECO:0000313" key="4">
    <source>
        <dbReference type="Proteomes" id="UP001432322"/>
    </source>
</evidence>
<keyword evidence="4" id="KW-1185">Reference proteome</keyword>
<name>A0AAV5V2I0_9BILA</name>
<feature type="region of interest" description="Disordered" evidence="1">
    <location>
        <begin position="18"/>
        <end position="37"/>
    </location>
</feature>
<dbReference type="PANTHER" id="PTHR36955:SF1">
    <property type="entry name" value="SECRETED NEMATODE CLADE V PROTEIN GENE FAMILY"/>
    <property type="match status" value="1"/>
</dbReference>
<dbReference type="PANTHER" id="PTHR36955">
    <property type="entry name" value="SECRETED NEMATODE CLADE V PROTEIN GENE FAMILY"/>
    <property type="match status" value="1"/>
</dbReference>
<comment type="caution">
    <text evidence="3">The sequence shown here is derived from an EMBL/GenBank/DDBJ whole genome shotgun (WGS) entry which is preliminary data.</text>
</comment>
<evidence type="ECO:0000256" key="2">
    <source>
        <dbReference type="SAM" id="SignalP"/>
    </source>
</evidence>